<feature type="transmembrane region" description="Helical" evidence="1">
    <location>
        <begin position="145"/>
        <end position="166"/>
    </location>
</feature>
<keyword evidence="1" id="KW-0812">Transmembrane</keyword>
<name>A0ABV8LC42_9NOCA</name>
<feature type="transmembrane region" description="Helical" evidence="1">
    <location>
        <begin position="173"/>
        <end position="192"/>
    </location>
</feature>
<sequence length="195" mass="20801">MRRPGQATRWREALPDDSRSWKSATLGCAALFVVEFCGFLALWNVLGFDRVTSAMAITAGVSLLVALVLILARRQPRPRTLATGGSATSPVVAHRDGDGPAMVNHAINSPRRSRSDWFGPWSPTTLTAALLVYLILFLLPYLLALWLVLCPLQLIAGTVLCALGGIRRHVGTGLLLAVPTALATLIAATALLPSP</sequence>
<protein>
    <recommendedName>
        <fullName evidence="4">Tripartite tricarboxylate transporter TctB family protein</fullName>
    </recommendedName>
</protein>
<dbReference type="RefSeq" id="WP_378553802.1">
    <property type="nucleotide sequence ID" value="NZ_JBHSBA010000015.1"/>
</dbReference>
<dbReference type="Proteomes" id="UP001595767">
    <property type="component" value="Unassembled WGS sequence"/>
</dbReference>
<accession>A0ABV8LC42</accession>
<organism evidence="2 3">
    <name type="scientific">Nocardia rhizosphaerae</name>
    <dbReference type="NCBI Taxonomy" id="1691571"/>
    <lineage>
        <taxon>Bacteria</taxon>
        <taxon>Bacillati</taxon>
        <taxon>Actinomycetota</taxon>
        <taxon>Actinomycetes</taxon>
        <taxon>Mycobacteriales</taxon>
        <taxon>Nocardiaceae</taxon>
        <taxon>Nocardia</taxon>
    </lineage>
</organism>
<evidence type="ECO:0000313" key="3">
    <source>
        <dbReference type="Proteomes" id="UP001595767"/>
    </source>
</evidence>
<keyword evidence="3" id="KW-1185">Reference proteome</keyword>
<reference evidence="3" key="1">
    <citation type="journal article" date="2019" name="Int. J. Syst. Evol. Microbiol.">
        <title>The Global Catalogue of Microorganisms (GCM) 10K type strain sequencing project: providing services to taxonomists for standard genome sequencing and annotation.</title>
        <authorList>
            <consortium name="The Broad Institute Genomics Platform"/>
            <consortium name="The Broad Institute Genome Sequencing Center for Infectious Disease"/>
            <person name="Wu L."/>
            <person name="Ma J."/>
        </authorList>
    </citation>
    <scope>NUCLEOTIDE SEQUENCE [LARGE SCALE GENOMIC DNA]</scope>
    <source>
        <strain evidence="3">CGMCC 4.7204</strain>
    </source>
</reference>
<keyword evidence="1" id="KW-0472">Membrane</keyword>
<proteinExistence type="predicted"/>
<evidence type="ECO:0000313" key="2">
    <source>
        <dbReference type="EMBL" id="MFC4128078.1"/>
    </source>
</evidence>
<keyword evidence="1" id="KW-1133">Transmembrane helix</keyword>
<gene>
    <name evidence="2" type="ORF">ACFOW8_24430</name>
</gene>
<feature type="transmembrane region" description="Helical" evidence="1">
    <location>
        <begin position="118"/>
        <end position="139"/>
    </location>
</feature>
<evidence type="ECO:0000256" key="1">
    <source>
        <dbReference type="SAM" id="Phobius"/>
    </source>
</evidence>
<feature type="transmembrane region" description="Helical" evidence="1">
    <location>
        <begin position="21"/>
        <end position="45"/>
    </location>
</feature>
<dbReference type="EMBL" id="JBHSBA010000015">
    <property type="protein sequence ID" value="MFC4128078.1"/>
    <property type="molecule type" value="Genomic_DNA"/>
</dbReference>
<comment type="caution">
    <text evidence="2">The sequence shown here is derived from an EMBL/GenBank/DDBJ whole genome shotgun (WGS) entry which is preliminary data.</text>
</comment>
<evidence type="ECO:0008006" key="4">
    <source>
        <dbReference type="Google" id="ProtNLM"/>
    </source>
</evidence>
<feature type="transmembrane region" description="Helical" evidence="1">
    <location>
        <begin position="51"/>
        <end position="72"/>
    </location>
</feature>